<keyword evidence="2" id="KW-1133">Transmembrane helix</keyword>
<evidence type="ECO:0000313" key="3">
    <source>
        <dbReference type="EMBL" id="STD04136.1"/>
    </source>
</evidence>
<gene>
    <name evidence="3" type="ORF">NCTC7915_00202</name>
</gene>
<dbReference type="Proteomes" id="UP000254118">
    <property type="component" value="Unassembled WGS sequence"/>
</dbReference>
<feature type="transmembrane region" description="Helical" evidence="2">
    <location>
        <begin position="149"/>
        <end position="182"/>
    </location>
</feature>
<accession>A0AA46GZI1</accession>
<evidence type="ECO:0000256" key="2">
    <source>
        <dbReference type="SAM" id="Phobius"/>
    </source>
</evidence>
<keyword evidence="2" id="KW-0812">Transmembrane</keyword>
<feature type="transmembrane region" description="Helical" evidence="2">
    <location>
        <begin position="34"/>
        <end position="52"/>
    </location>
</feature>
<dbReference type="AlphaFoldDB" id="A0AA46GZI1"/>
<dbReference type="EMBL" id="UFYA01000001">
    <property type="protein sequence ID" value="STD04136.1"/>
    <property type="molecule type" value="Genomic_DNA"/>
</dbReference>
<feature type="transmembrane region" description="Helical" evidence="2">
    <location>
        <begin position="115"/>
        <end position="137"/>
    </location>
</feature>
<feature type="transmembrane region" description="Helical" evidence="2">
    <location>
        <begin position="235"/>
        <end position="255"/>
    </location>
</feature>
<sequence>MNITTAEAPTQHVTFQQAIRAELTRAKSSASSRFALVGAAIAVLQGMGWWFVATRAIPDWNGLFGWQSMYATALMAPIVALLAAVTVSREEKAREGGTWTRPLTASMATCCRGIVLAWQSLLFHAPLTLPLLVIGWAGGVSDPPVTRMVALWLVFWATSLLPLMVGFVVAGAVGIVPTVALMMVWQVTGTLKSETAMWWAQPWTWGVHAAQPLLGIHANGIALETNSPIQGWNPWWPAIASMTVAAAVLFFFALASRSWMQRRPGAKARLRRHSPPTDTTCTRPQQLRTHQCNMARL</sequence>
<feature type="compositionally biased region" description="Basic residues" evidence="1">
    <location>
        <begin position="265"/>
        <end position="274"/>
    </location>
</feature>
<name>A0AA46GZI1_9MICO</name>
<feature type="compositionally biased region" description="Polar residues" evidence="1">
    <location>
        <begin position="276"/>
        <end position="285"/>
    </location>
</feature>
<organism evidence="3 4">
    <name type="scientific">Dermatophilus congolensis</name>
    <dbReference type="NCBI Taxonomy" id="1863"/>
    <lineage>
        <taxon>Bacteria</taxon>
        <taxon>Bacillati</taxon>
        <taxon>Actinomycetota</taxon>
        <taxon>Actinomycetes</taxon>
        <taxon>Micrococcales</taxon>
        <taxon>Dermatophilaceae</taxon>
        <taxon>Dermatophilus</taxon>
    </lineage>
</organism>
<evidence type="ECO:0000313" key="4">
    <source>
        <dbReference type="Proteomes" id="UP000254118"/>
    </source>
</evidence>
<dbReference type="RefSeq" id="WP_115029216.1">
    <property type="nucleotide sequence ID" value="NZ_UFYA01000001.1"/>
</dbReference>
<proteinExistence type="predicted"/>
<keyword evidence="2" id="KW-0472">Membrane</keyword>
<evidence type="ECO:0000256" key="1">
    <source>
        <dbReference type="SAM" id="MobiDB-lite"/>
    </source>
</evidence>
<feature type="region of interest" description="Disordered" evidence="1">
    <location>
        <begin position="265"/>
        <end position="285"/>
    </location>
</feature>
<protein>
    <submittedName>
        <fullName evidence="3">Lantibiotic protection ABC transporter permease subunit, MutE/EpiE family</fullName>
    </submittedName>
</protein>
<reference evidence="3 4" key="1">
    <citation type="submission" date="2018-06" db="EMBL/GenBank/DDBJ databases">
        <authorList>
            <consortium name="Pathogen Informatics"/>
            <person name="Doyle S."/>
        </authorList>
    </citation>
    <scope>NUCLEOTIDE SEQUENCE [LARGE SCALE GENOMIC DNA]</scope>
    <source>
        <strain evidence="3 4">NCTC7915</strain>
    </source>
</reference>
<comment type="caution">
    <text evidence="3">The sequence shown here is derived from an EMBL/GenBank/DDBJ whole genome shotgun (WGS) entry which is preliminary data.</text>
</comment>
<feature type="transmembrane region" description="Helical" evidence="2">
    <location>
        <begin position="64"/>
        <end position="85"/>
    </location>
</feature>